<dbReference type="SUPFAM" id="SSF46785">
    <property type="entry name" value="Winged helix' DNA-binding domain"/>
    <property type="match status" value="1"/>
</dbReference>
<dbReference type="EMBL" id="FXAN01000050">
    <property type="protein sequence ID" value="SMG00161.1"/>
    <property type="molecule type" value="Genomic_DNA"/>
</dbReference>
<dbReference type="InterPro" id="IPR036388">
    <property type="entry name" value="WH-like_DNA-bd_sf"/>
</dbReference>
<sequence length="123" mass="12844">MRGDDGQTKKGQAMDANREHDGGSGGHAHLSEESDGQAGGDTLDPAIVAVLLRLREAAVETPGGAWSLAKLSKRARLPMSALRRALTQLDAAGLTQTLMRDDATGRAVLTALGRELSDALAEQ</sequence>
<dbReference type="InterPro" id="IPR036390">
    <property type="entry name" value="WH_DNA-bd_sf"/>
</dbReference>
<evidence type="ECO:0000313" key="2">
    <source>
        <dbReference type="EMBL" id="SMG00161.1"/>
    </source>
</evidence>
<gene>
    <name evidence="2" type="ORF">BSIN_0286</name>
</gene>
<organism evidence="2 3">
    <name type="scientific">Burkholderia singularis</name>
    <dbReference type="NCBI Taxonomy" id="1503053"/>
    <lineage>
        <taxon>Bacteria</taxon>
        <taxon>Pseudomonadati</taxon>
        <taxon>Pseudomonadota</taxon>
        <taxon>Betaproteobacteria</taxon>
        <taxon>Burkholderiales</taxon>
        <taxon>Burkholderiaceae</taxon>
        <taxon>Burkholderia</taxon>
        <taxon>pseudomallei group</taxon>
    </lineage>
</organism>
<accession>A0A238H484</accession>
<dbReference type="AlphaFoldDB" id="A0A238H484"/>
<evidence type="ECO:0000256" key="1">
    <source>
        <dbReference type="SAM" id="MobiDB-lite"/>
    </source>
</evidence>
<protein>
    <submittedName>
        <fullName evidence="2">Transcriptional regulator</fullName>
    </submittedName>
</protein>
<name>A0A238H484_9BURK</name>
<evidence type="ECO:0000313" key="3">
    <source>
        <dbReference type="Proteomes" id="UP000198460"/>
    </source>
</evidence>
<proteinExistence type="predicted"/>
<dbReference type="Gene3D" id="1.10.10.10">
    <property type="entry name" value="Winged helix-like DNA-binding domain superfamily/Winged helix DNA-binding domain"/>
    <property type="match status" value="1"/>
</dbReference>
<dbReference type="Proteomes" id="UP000198460">
    <property type="component" value="Unassembled WGS sequence"/>
</dbReference>
<reference evidence="2 3" key="1">
    <citation type="submission" date="2017-04" db="EMBL/GenBank/DDBJ databases">
        <authorList>
            <person name="Afonso C.L."/>
            <person name="Miller P.J."/>
            <person name="Scott M.A."/>
            <person name="Spackman E."/>
            <person name="Goraichik I."/>
            <person name="Dimitrov K.M."/>
            <person name="Suarez D.L."/>
            <person name="Swayne D.E."/>
        </authorList>
    </citation>
    <scope>NUCLEOTIDE SEQUENCE [LARGE SCALE GENOMIC DNA]</scope>
    <source>
        <strain evidence="2">LMG 28154</strain>
    </source>
</reference>
<feature type="region of interest" description="Disordered" evidence="1">
    <location>
        <begin position="1"/>
        <end position="42"/>
    </location>
</feature>